<dbReference type="CDD" id="cd17471">
    <property type="entry name" value="MFS_Set"/>
    <property type="match status" value="1"/>
</dbReference>
<dbReference type="OrthoDB" id="7337792at2"/>
<dbReference type="FunFam" id="1.20.1250.20:FF:000151">
    <property type="entry name" value="Sugar efflux transporter SetB"/>
    <property type="match status" value="1"/>
</dbReference>
<dbReference type="GO" id="GO:1904659">
    <property type="term" value="P:D-glucose transmembrane transport"/>
    <property type="evidence" value="ECO:0007669"/>
    <property type="project" value="TreeGrafter"/>
</dbReference>
<dbReference type="PANTHER" id="PTHR23535">
    <property type="entry name" value="SUGAR EFFLUX TRANSPORTER A-RELATED"/>
    <property type="match status" value="1"/>
</dbReference>
<dbReference type="InterPro" id="IPR020846">
    <property type="entry name" value="MFS_dom"/>
</dbReference>
<feature type="transmembrane region" description="Helical" evidence="10">
    <location>
        <begin position="12"/>
        <end position="31"/>
    </location>
</feature>
<dbReference type="SUPFAM" id="SSF103473">
    <property type="entry name" value="MFS general substrate transporter"/>
    <property type="match status" value="1"/>
</dbReference>
<keyword evidence="7 10" id="KW-0812">Transmembrane</keyword>
<dbReference type="AlphaFoldDB" id="A0A085JJI2"/>
<evidence type="ECO:0000256" key="9">
    <source>
        <dbReference type="ARBA" id="ARBA00023136"/>
    </source>
</evidence>
<dbReference type="GO" id="GO:0036448">
    <property type="term" value="P:cellular response to glucose-phosphate stress"/>
    <property type="evidence" value="ECO:0007669"/>
    <property type="project" value="TreeGrafter"/>
</dbReference>
<feature type="transmembrane region" description="Helical" evidence="10">
    <location>
        <begin position="341"/>
        <end position="358"/>
    </location>
</feature>
<dbReference type="FunFam" id="1.20.1250.20:FF:000125">
    <property type="entry name" value="Sugar efflux transporter SetB"/>
    <property type="match status" value="1"/>
</dbReference>
<evidence type="ECO:0000256" key="8">
    <source>
        <dbReference type="ARBA" id="ARBA00022989"/>
    </source>
</evidence>
<proteinExistence type="inferred from homology"/>
<protein>
    <submittedName>
        <fullName evidence="12">Putative transport protein</fullName>
    </submittedName>
</protein>
<dbReference type="Gene3D" id="1.20.1250.20">
    <property type="entry name" value="MFS general substrate transporter like domains"/>
    <property type="match status" value="2"/>
</dbReference>
<feature type="transmembrane region" description="Helical" evidence="10">
    <location>
        <begin position="168"/>
        <end position="188"/>
    </location>
</feature>
<evidence type="ECO:0000256" key="2">
    <source>
        <dbReference type="ARBA" id="ARBA00006523"/>
    </source>
</evidence>
<comment type="subcellular location">
    <subcellularLocation>
        <location evidence="1">Cell inner membrane</location>
        <topology evidence="1">Multi-pass membrane protein</topology>
    </subcellularLocation>
</comment>
<dbReference type="GO" id="GO:0005886">
    <property type="term" value="C:plasma membrane"/>
    <property type="evidence" value="ECO:0007669"/>
    <property type="project" value="UniProtKB-SubCell"/>
</dbReference>
<keyword evidence="8 10" id="KW-1133">Transmembrane helix</keyword>
<comment type="similarity">
    <text evidence="2">Belongs to the major facilitator superfamily. Set transporter family.</text>
</comment>
<evidence type="ECO:0000256" key="4">
    <source>
        <dbReference type="ARBA" id="ARBA00022475"/>
    </source>
</evidence>
<dbReference type="GO" id="GO:0015767">
    <property type="term" value="P:lactose transport"/>
    <property type="evidence" value="ECO:0007669"/>
    <property type="project" value="TreeGrafter"/>
</dbReference>
<dbReference type="InterPro" id="IPR011701">
    <property type="entry name" value="MFS"/>
</dbReference>
<keyword evidence="3" id="KW-0813">Transport</keyword>
<gene>
    <name evidence="12" type="primary">setA</name>
    <name evidence="12" type="ORF">GTPT_1161</name>
</gene>
<keyword evidence="6" id="KW-0762">Sugar transport</keyword>
<keyword evidence="4" id="KW-1003">Cell membrane</keyword>
<feature type="transmembrane region" description="Helical" evidence="10">
    <location>
        <begin position="51"/>
        <end position="70"/>
    </location>
</feature>
<dbReference type="GO" id="GO:0005351">
    <property type="term" value="F:carbohydrate:proton symporter activity"/>
    <property type="evidence" value="ECO:0007669"/>
    <property type="project" value="TreeGrafter"/>
</dbReference>
<evidence type="ECO:0000256" key="7">
    <source>
        <dbReference type="ARBA" id="ARBA00022692"/>
    </source>
</evidence>
<keyword evidence="13" id="KW-1185">Reference proteome</keyword>
<comment type="caution">
    <text evidence="12">The sequence shown here is derived from an EMBL/GenBank/DDBJ whole genome shotgun (WGS) entry which is preliminary data.</text>
</comment>
<feature type="transmembrane region" description="Helical" evidence="10">
    <location>
        <begin position="105"/>
        <end position="127"/>
    </location>
</feature>
<feature type="transmembrane region" description="Helical" evidence="10">
    <location>
        <begin position="254"/>
        <end position="275"/>
    </location>
</feature>
<keyword evidence="9 10" id="KW-0472">Membrane</keyword>
<feature type="domain" description="Major facilitator superfamily (MFS) profile" evidence="11">
    <location>
        <begin position="14"/>
        <end position="394"/>
    </location>
</feature>
<feature type="transmembrane region" description="Helical" evidence="10">
    <location>
        <begin position="370"/>
        <end position="389"/>
    </location>
</feature>
<evidence type="ECO:0000256" key="1">
    <source>
        <dbReference type="ARBA" id="ARBA00004429"/>
    </source>
</evidence>
<dbReference type="PROSITE" id="PS50850">
    <property type="entry name" value="MFS"/>
    <property type="match status" value="1"/>
</dbReference>
<dbReference type="PANTHER" id="PTHR23535:SF2">
    <property type="entry name" value="SUGAR EFFLUX TRANSPORTER A-RELATED"/>
    <property type="match status" value="1"/>
</dbReference>
<evidence type="ECO:0000256" key="6">
    <source>
        <dbReference type="ARBA" id="ARBA00022597"/>
    </source>
</evidence>
<evidence type="ECO:0000256" key="10">
    <source>
        <dbReference type="SAM" id="Phobius"/>
    </source>
</evidence>
<feature type="transmembrane region" description="Helical" evidence="10">
    <location>
        <begin position="220"/>
        <end position="242"/>
    </location>
</feature>
<name>A0A085JJI2_9GAMM</name>
<dbReference type="Pfam" id="PF07690">
    <property type="entry name" value="MFS_1"/>
    <property type="match status" value="1"/>
</dbReference>
<accession>A0A085JJI2</accession>
<feature type="transmembrane region" description="Helical" evidence="10">
    <location>
        <begin position="307"/>
        <end position="329"/>
    </location>
</feature>
<dbReference type="InterPro" id="IPR036259">
    <property type="entry name" value="MFS_trans_sf"/>
</dbReference>
<organism evidence="12 13">
    <name type="scientific">Tatumella ptyseos ATCC 33301</name>
    <dbReference type="NCBI Taxonomy" id="1005995"/>
    <lineage>
        <taxon>Bacteria</taxon>
        <taxon>Pseudomonadati</taxon>
        <taxon>Pseudomonadota</taxon>
        <taxon>Gammaproteobacteria</taxon>
        <taxon>Enterobacterales</taxon>
        <taxon>Erwiniaceae</taxon>
        <taxon>Tatumella</taxon>
    </lineage>
</organism>
<evidence type="ECO:0000313" key="12">
    <source>
        <dbReference type="EMBL" id="KFD20628.1"/>
    </source>
</evidence>
<sequence>METPERMPAKGNTVFIFFMLVTFFVSIAGALQAPTLSLFLSHELHAKPFMVGAFFTVNAVTGIIVSFLLARRSDKQGDRRNLLMLCCLMALGNAIVFAFTRSYWVLITLGLILSAFSTVVMPQIFALAREYADHTSREVVMFSSLMRAQMSLAWVIGPPISFALALNYGFIALYLVAACLFLLALGFIRFTLPSVPKVFPPTDIARSAVTGWKNSHVRRLFIASVLMWTCNLMYIIDMPLYISQTLGMPEKMAGVFMGTAAGLEIPIMLLAGLLAKRIGKRPLVLLAVMAGALFYPGMLIFPTRGAMLALQLLNAVFIGIVAGLVMLWFQDLMPGKAGAATTMFTNSVSTGMIFAGLLQGSLSDWLGHRAIYWLASGLILLALVLIWRVKEPVEG</sequence>
<dbReference type="eggNOG" id="COG2814">
    <property type="taxonomic scope" value="Bacteria"/>
</dbReference>
<feature type="transmembrane region" description="Helical" evidence="10">
    <location>
        <begin position="139"/>
        <end position="156"/>
    </location>
</feature>
<feature type="transmembrane region" description="Helical" evidence="10">
    <location>
        <begin position="82"/>
        <end position="99"/>
    </location>
</feature>
<evidence type="ECO:0000256" key="3">
    <source>
        <dbReference type="ARBA" id="ARBA00022448"/>
    </source>
</evidence>
<dbReference type="Proteomes" id="UP000028602">
    <property type="component" value="Unassembled WGS sequence"/>
</dbReference>
<dbReference type="EMBL" id="JMPR01000020">
    <property type="protein sequence ID" value="KFD20628.1"/>
    <property type="molecule type" value="Genomic_DNA"/>
</dbReference>
<evidence type="ECO:0000256" key="5">
    <source>
        <dbReference type="ARBA" id="ARBA00022519"/>
    </source>
</evidence>
<evidence type="ECO:0000313" key="13">
    <source>
        <dbReference type="Proteomes" id="UP000028602"/>
    </source>
</evidence>
<keyword evidence="5" id="KW-0997">Cell inner membrane</keyword>
<evidence type="ECO:0000259" key="11">
    <source>
        <dbReference type="PROSITE" id="PS50850"/>
    </source>
</evidence>
<dbReference type="RefSeq" id="WP_025901217.1">
    <property type="nucleotide sequence ID" value="NZ_ATMJ01000019.1"/>
</dbReference>
<reference evidence="12 13" key="1">
    <citation type="submission" date="2014-05" db="EMBL/GenBank/DDBJ databases">
        <title>ATOL: Assembling a taxonomically balanced genome-scale reconstruction of the evolutionary history of the Enterobacteriaceae.</title>
        <authorList>
            <person name="Plunkett G.III."/>
            <person name="Neeno-Eckwall E.C."/>
            <person name="Glasner J.D."/>
            <person name="Perna N.T."/>
        </authorList>
    </citation>
    <scope>NUCLEOTIDE SEQUENCE [LARGE SCALE GENOMIC DNA]</scope>
    <source>
        <strain evidence="12 13">ATCC 33301</strain>
    </source>
</reference>
<feature type="transmembrane region" description="Helical" evidence="10">
    <location>
        <begin position="282"/>
        <end position="301"/>
    </location>
</feature>